<comment type="catalytic activity">
    <reaction evidence="1">
        <text>Hydrolysis of terminal non-reducing alpha-L-arabinofuranoside residues in alpha-L-arabinosides.</text>
        <dbReference type="EC" id="3.2.1.55"/>
    </reaction>
</comment>
<evidence type="ECO:0000259" key="8">
    <source>
        <dbReference type="SMART" id="SM00813"/>
    </source>
</evidence>
<dbReference type="Pfam" id="PF22848">
    <property type="entry name" value="ASD1_dom"/>
    <property type="match status" value="1"/>
</dbReference>
<evidence type="ECO:0000313" key="10">
    <source>
        <dbReference type="Proteomes" id="UP000186817"/>
    </source>
</evidence>
<organism evidence="9 10">
    <name type="scientific">Symbiodinium microadriaticum</name>
    <name type="common">Dinoflagellate</name>
    <name type="synonym">Zooxanthella microadriatica</name>
    <dbReference type="NCBI Taxonomy" id="2951"/>
    <lineage>
        <taxon>Eukaryota</taxon>
        <taxon>Sar</taxon>
        <taxon>Alveolata</taxon>
        <taxon>Dinophyceae</taxon>
        <taxon>Suessiales</taxon>
        <taxon>Symbiodiniaceae</taxon>
        <taxon>Symbiodinium</taxon>
    </lineage>
</organism>
<dbReference type="AlphaFoldDB" id="A0A1Q9EII0"/>
<feature type="chain" id="PRO_5012570729" description="non-reducing end alpha-L-arabinofuranosidase" evidence="7">
    <location>
        <begin position="20"/>
        <end position="687"/>
    </location>
</feature>
<keyword evidence="10" id="KW-1185">Reference proteome</keyword>
<keyword evidence="6" id="KW-0325">Glycoprotein</keyword>
<keyword evidence="4 7" id="KW-0732">Signal</keyword>
<dbReference type="EC" id="3.2.1.55" evidence="3"/>
<dbReference type="Proteomes" id="UP000186817">
    <property type="component" value="Unassembled WGS sequence"/>
</dbReference>
<dbReference type="PANTHER" id="PTHR31776">
    <property type="entry name" value="ALPHA-L-ARABINOFURANOSIDASE 1"/>
    <property type="match status" value="1"/>
</dbReference>
<dbReference type="EMBL" id="LSRX01000143">
    <property type="protein sequence ID" value="OLQ07264.1"/>
    <property type="molecule type" value="Genomic_DNA"/>
</dbReference>
<dbReference type="GO" id="GO:0046373">
    <property type="term" value="P:L-arabinose metabolic process"/>
    <property type="evidence" value="ECO:0007669"/>
    <property type="project" value="InterPro"/>
</dbReference>
<dbReference type="InterPro" id="IPR010720">
    <property type="entry name" value="Alpha-L-AF_C"/>
</dbReference>
<gene>
    <name evidence="9" type="primary">ASD1</name>
    <name evidence="9" type="ORF">AK812_SmicGene9358</name>
</gene>
<dbReference type="InterPro" id="IPR017853">
    <property type="entry name" value="GH"/>
</dbReference>
<feature type="domain" description="Alpha-L-arabinofuranosidase C-terminal" evidence="8">
    <location>
        <begin position="493"/>
        <end position="673"/>
    </location>
</feature>
<evidence type="ECO:0000256" key="1">
    <source>
        <dbReference type="ARBA" id="ARBA00001462"/>
    </source>
</evidence>
<dbReference type="PANTHER" id="PTHR31776:SF0">
    <property type="entry name" value="ALPHA-L-ARABINOFURANOSIDASE 1"/>
    <property type="match status" value="1"/>
</dbReference>
<dbReference type="OMA" id="LMASAIW"/>
<evidence type="ECO:0000256" key="4">
    <source>
        <dbReference type="ARBA" id="ARBA00022729"/>
    </source>
</evidence>
<reference evidence="9 10" key="1">
    <citation type="submission" date="2016-02" db="EMBL/GenBank/DDBJ databases">
        <title>Genome analysis of coral dinoflagellate symbionts highlights evolutionary adaptations to a symbiotic lifestyle.</title>
        <authorList>
            <person name="Aranda M."/>
            <person name="Li Y."/>
            <person name="Liew Y.J."/>
            <person name="Baumgarten S."/>
            <person name="Simakov O."/>
            <person name="Wilson M."/>
            <person name="Piel J."/>
            <person name="Ashoor H."/>
            <person name="Bougouffa S."/>
            <person name="Bajic V.B."/>
            <person name="Ryu T."/>
            <person name="Ravasi T."/>
            <person name="Bayer T."/>
            <person name="Micklem G."/>
            <person name="Kim H."/>
            <person name="Bhak J."/>
            <person name="Lajeunesse T.C."/>
            <person name="Voolstra C.R."/>
        </authorList>
    </citation>
    <scope>NUCLEOTIDE SEQUENCE [LARGE SCALE GENOMIC DNA]</scope>
    <source>
        <strain evidence="9 10">CCMP2467</strain>
    </source>
</reference>
<evidence type="ECO:0000256" key="5">
    <source>
        <dbReference type="ARBA" id="ARBA00022801"/>
    </source>
</evidence>
<evidence type="ECO:0000256" key="7">
    <source>
        <dbReference type="SAM" id="SignalP"/>
    </source>
</evidence>
<keyword evidence="5" id="KW-0378">Hydrolase</keyword>
<dbReference type="Pfam" id="PF06964">
    <property type="entry name" value="Alpha-L-AF_C"/>
    <property type="match status" value="1"/>
</dbReference>
<accession>A0A1Q9EII0</accession>
<protein>
    <recommendedName>
        <fullName evidence="3">non-reducing end alpha-L-arabinofuranosidase</fullName>
        <ecNumber evidence="3">3.2.1.55</ecNumber>
    </recommendedName>
</protein>
<sequence length="687" mass="75231">MASLSTWLLLVSVWRPSAEDCVVTVDPTQRGVAQGRLVGAGIEDVNNELYGGLYTEMVYGDSFEEPPADGVSGADFVQPIPAFSGRGLTRPTWKVWAASESSRFNVSFDRFHGNQSQLIQNGAIANFGLGQQGMHFAAGKDYRGFLYAKADGSATLSVSLVAEHNGRRQLLNSTTFQLKSSNTWVRLDFVLTPAASSFCAMARPNSSFVPRAKLCGYSTAIPEVQSGCYQCTGGISLDVRGAPVRIDSISLQPGSWGRFRGLPVRKDVAEAMFNIAGWELLRLGGSMCNAAGYSWKNFRGTRRDAYRGFWHPVASSSFRIFEVLELCEVAEVQCAITMNSNEDPTDMADFVEYCHGPPNTTWGSMRALDGRKEAYKPFVIEIGNEQPLSMEFVKKVESITAAMRQRAKDLLLPFPLRIAVGQNIDLTPNFDTAEGRSLTTKMLAVLKPFGGAAAWDAHIGGDAFSDVDDFRALLQASSEFFRRAGATKLVAFEENGNTHDLQRALVHARFNILSSYHGAFFQLDAAANGLQVFTQNDNGWDQGQIMMTPDKVWLTPYGWAQAMLSQHAKDFYVPLAVSKSSAAARVDVGAYQSQNQSIGLRVVNWDTTQANLTVRLRWPWPLPAVHACVLTAPNLADVNPPWEPEKVAPQAFLVATHCSDGFLSVAMELKPWSFVTASIVPPGELIV</sequence>
<name>A0A1Q9EII0_SYMMI</name>
<dbReference type="InterPro" id="IPR051563">
    <property type="entry name" value="Glycosyl_Hydrolase_51"/>
</dbReference>
<dbReference type="InterPro" id="IPR013780">
    <property type="entry name" value="Glyco_hydro_b"/>
</dbReference>
<evidence type="ECO:0000256" key="3">
    <source>
        <dbReference type="ARBA" id="ARBA00012670"/>
    </source>
</evidence>
<evidence type="ECO:0000256" key="6">
    <source>
        <dbReference type="ARBA" id="ARBA00023180"/>
    </source>
</evidence>
<feature type="signal peptide" evidence="7">
    <location>
        <begin position="1"/>
        <end position="19"/>
    </location>
</feature>
<evidence type="ECO:0000313" key="9">
    <source>
        <dbReference type="EMBL" id="OLQ07264.1"/>
    </source>
</evidence>
<comment type="similarity">
    <text evidence="2">Belongs to the glycosyl hydrolase 51 family.</text>
</comment>
<dbReference type="InterPro" id="IPR055235">
    <property type="entry name" value="ASD1_cat"/>
</dbReference>
<dbReference type="OrthoDB" id="406864at2759"/>
<comment type="caution">
    <text evidence="9">The sequence shown here is derived from an EMBL/GenBank/DDBJ whole genome shotgun (WGS) entry which is preliminary data.</text>
</comment>
<dbReference type="Gene3D" id="3.20.20.80">
    <property type="entry name" value="Glycosidases"/>
    <property type="match status" value="1"/>
</dbReference>
<dbReference type="SMART" id="SM00813">
    <property type="entry name" value="Alpha-L-AF_C"/>
    <property type="match status" value="1"/>
</dbReference>
<proteinExistence type="inferred from homology"/>
<dbReference type="SUPFAM" id="SSF51445">
    <property type="entry name" value="(Trans)glycosidases"/>
    <property type="match status" value="1"/>
</dbReference>
<dbReference type="Gene3D" id="2.60.40.1180">
    <property type="entry name" value="Golgi alpha-mannosidase II"/>
    <property type="match status" value="1"/>
</dbReference>
<evidence type="ECO:0000256" key="2">
    <source>
        <dbReference type="ARBA" id="ARBA00007186"/>
    </source>
</evidence>
<dbReference type="GO" id="GO:0046556">
    <property type="term" value="F:alpha-L-arabinofuranosidase activity"/>
    <property type="evidence" value="ECO:0007669"/>
    <property type="project" value="UniProtKB-EC"/>
</dbReference>